<dbReference type="Proteomes" id="UP000809273">
    <property type="component" value="Unassembled WGS sequence"/>
</dbReference>
<comment type="caution">
    <text evidence="1">The sequence shown here is derived from an EMBL/GenBank/DDBJ whole genome shotgun (WGS) entry which is preliminary data.</text>
</comment>
<dbReference type="EMBL" id="JAFGIX010000054">
    <property type="protein sequence ID" value="MBN1573647.1"/>
    <property type="molecule type" value="Genomic_DNA"/>
</dbReference>
<sequence length="139" mass="15775">MIPGFNHNVRYKGILYHVQTEDSGVDNPVITTLLYKSGTILSSKRTSYSDILNSDKMDEVVKEIMKEQHKMMLYDLKNGVFDGEKEVPKVEIPEDVPEKIEELETTREELDFGDGVISEKSLDEVILDYLAAEESGSED</sequence>
<name>A0A9D8PQ42_9DELT</name>
<evidence type="ECO:0000313" key="2">
    <source>
        <dbReference type="Proteomes" id="UP000809273"/>
    </source>
</evidence>
<accession>A0A9D8PQ42</accession>
<proteinExistence type="predicted"/>
<evidence type="ECO:0000313" key="1">
    <source>
        <dbReference type="EMBL" id="MBN1573647.1"/>
    </source>
</evidence>
<reference evidence="1" key="2">
    <citation type="submission" date="2021-01" db="EMBL/GenBank/DDBJ databases">
        <authorList>
            <person name="Hahn C.R."/>
            <person name="Youssef N.H."/>
            <person name="Elshahed M."/>
        </authorList>
    </citation>
    <scope>NUCLEOTIDE SEQUENCE</scope>
    <source>
        <strain evidence="1">Zod_Metabat.24</strain>
    </source>
</reference>
<protein>
    <submittedName>
        <fullName evidence="1">Uncharacterized protein</fullName>
    </submittedName>
</protein>
<organism evidence="1 2">
    <name type="scientific">Candidatus Zymogenus saltonus</name>
    <dbReference type="NCBI Taxonomy" id="2844893"/>
    <lineage>
        <taxon>Bacteria</taxon>
        <taxon>Deltaproteobacteria</taxon>
        <taxon>Candidatus Zymogenia</taxon>
        <taxon>Candidatus Zymogeniales</taxon>
        <taxon>Candidatus Zymogenaceae</taxon>
        <taxon>Candidatus Zymogenus</taxon>
    </lineage>
</organism>
<dbReference type="AlphaFoldDB" id="A0A9D8PQ42"/>
<gene>
    <name evidence="1" type="ORF">JW984_10680</name>
</gene>
<reference evidence="1" key="1">
    <citation type="journal article" date="2021" name="Environ. Microbiol.">
        <title>Genomic characterization of three novel Desulfobacterota classes expand the metabolic and phylogenetic diversity of the phylum.</title>
        <authorList>
            <person name="Murphy C.L."/>
            <person name="Biggerstaff J."/>
            <person name="Eichhorn A."/>
            <person name="Ewing E."/>
            <person name="Shahan R."/>
            <person name="Soriano D."/>
            <person name="Stewart S."/>
            <person name="VanMol K."/>
            <person name="Walker R."/>
            <person name="Walters P."/>
            <person name="Elshahed M.S."/>
            <person name="Youssef N.H."/>
        </authorList>
    </citation>
    <scope>NUCLEOTIDE SEQUENCE</scope>
    <source>
        <strain evidence="1">Zod_Metabat.24</strain>
    </source>
</reference>